<protein>
    <recommendedName>
        <fullName evidence="2">TonB C-terminal domain-containing protein</fullName>
    </recommendedName>
</protein>
<dbReference type="InterPro" id="IPR037682">
    <property type="entry name" value="TonB_C"/>
</dbReference>
<accession>A0A563UJG4</accession>
<proteinExistence type="predicted"/>
<feature type="chain" id="PRO_5022194058" description="TonB C-terminal domain-containing protein" evidence="1">
    <location>
        <begin position="25"/>
        <end position="328"/>
    </location>
</feature>
<reference evidence="3 4" key="1">
    <citation type="submission" date="2019-07" db="EMBL/GenBank/DDBJ databases">
        <authorList>
            <person name="Kim J."/>
        </authorList>
    </citation>
    <scope>NUCLEOTIDE SEQUENCE [LARGE SCALE GENOMIC DNA]</scope>
    <source>
        <strain evidence="4">dk17</strain>
    </source>
</reference>
<name>A0A563UJG4_9SPHI</name>
<gene>
    <name evidence="3" type="ORF">FPZ43_02975</name>
</gene>
<dbReference type="Proteomes" id="UP000320042">
    <property type="component" value="Unassembled WGS sequence"/>
</dbReference>
<comment type="caution">
    <text evidence="3">The sequence shown here is derived from an EMBL/GenBank/DDBJ whole genome shotgun (WGS) entry which is preliminary data.</text>
</comment>
<dbReference type="EMBL" id="VOEJ01000001">
    <property type="protein sequence ID" value="TWR31453.1"/>
    <property type="molecule type" value="Genomic_DNA"/>
</dbReference>
<dbReference type="SUPFAM" id="SSF74653">
    <property type="entry name" value="TolA/TonB C-terminal domain"/>
    <property type="match status" value="1"/>
</dbReference>
<evidence type="ECO:0000256" key="1">
    <source>
        <dbReference type="SAM" id="SignalP"/>
    </source>
</evidence>
<evidence type="ECO:0000259" key="2">
    <source>
        <dbReference type="Pfam" id="PF03544"/>
    </source>
</evidence>
<sequence>MHRATKFLFKQLLFLTLLTGTVKAQITLQKNALVPDSIAFYMLNDFAIAENANVAKFVRLITKGDSGLYNIQDYYMDSQPRLITKSLNTDGLLQTGATGPCMEYYHNGKRKSIRNYNRGIQIEDELTYYPNGKLYTIKTYLNNAVSLNTCYDSLGVLMAENGNGNWVDFDDEFLVKEEGIVINGKKDGVWRHTHNVSGNIYYDNGVESHPDIEANFVGGHNKLDAYLNRAIKFRYQGSYNNKHGRLMMTFRVEKDGAITNAKIIRNVDLEFDKIALESLQRMPKWSPTKFRGQPVSSIVPLTIMVSNTGYSSDSIPTQNTFPARKVSF</sequence>
<dbReference type="Gene3D" id="3.30.1150.10">
    <property type="match status" value="1"/>
</dbReference>
<organism evidence="3 4">
    <name type="scientific">Mucilaginibacter pallidiroseus</name>
    <dbReference type="NCBI Taxonomy" id="2599295"/>
    <lineage>
        <taxon>Bacteria</taxon>
        <taxon>Pseudomonadati</taxon>
        <taxon>Bacteroidota</taxon>
        <taxon>Sphingobacteriia</taxon>
        <taxon>Sphingobacteriales</taxon>
        <taxon>Sphingobacteriaceae</taxon>
        <taxon>Mucilaginibacter</taxon>
    </lineage>
</organism>
<dbReference type="AlphaFoldDB" id="A0A563UJG4"/>
<keyword evidence="4" id="KW-1185">Reference proteome</keyword>
<keyword evidence="1" id="KW-0732">Signal</keyword>
<evidence type="ECO:0000313" key="4">
    <source>
        <dbReference type="Proteomes" id="UP000320042"/>
    </source>
</evidence>
<dbReference type="Gene3D" id="3.90.930.1">
    <property type="match status" value="1"/>
</dbReference>
<dbReference type="GO" id="GO:0055085">
    <property type="term" value="P:transmembrane transport"/>
    <property type="evidence" value="ECO:0007669"/>
    <property type="project" value="InterPro"/>
</dbReference>
<dbReference type="Pfam" id="PF03544">
    <property type="entry name" value="TonB_C"/>
    <property type="match status" value="1"/>
</dbReference>
<feature type="domain" description="TonB C-terminal" evidence="2">
    <location>
        <begin position="240"/>
        <end position="302"/>
    </location>
</feature>
<evidence type="ECO:0000313" key="3">
    <source>
        <dbReference type="EMBL" id="TWR31453.1"/>
    </source>
</evidence>
<feature type="signal peptide" evidence="1">
    <location>
        <begin position="1"/>
        <end position="24"/>
    </location>
</feature>
<dbReference type="OrthoDB" id="649093at2"/>